<proteinExistence type="predicted"/>
<evidence type="ECO:0000313" key="2">
    <source>
        <dbReference type="Proteomes" id="UP001597369"/>
    </source>
</evidence>
<reference evidence="2" key="1">
    <citation type="journal article" date="2019" name="Int. J. Syst. Evol. Microbiol.">
        <title>The Global Catalogue of Microorganisms (GCM) 10K type strain sequencing project: providing services to taxonomists for standard genome sequencing and annotation.</title>
        <authorList>
            <consortium name="The Broad Institute Genomics Platform"/>
            <consortium name="The Broad Institute Genome Sequencing Center for Infectious Disease"/>
            <person name="Wu L."/>
            <person name="Ma J."/>
        </authorList>
    </citation>
    <scope>NUCLEOTIDE SEQUENCE [LARGE SCALE GENOMIC DNA]</scope>
    <source>
        <strain evidence="2">JCM 16545</strain>
    </source>
</reference>
<sequence>MKKFFYVMAAAAALLLIFYVYIGGFTAPDVITSTSKTMYIAGQPFKGSIKDEALGEAFSKAGNILEDSMLIGVLGSVYYNNPENEGDSLIAFIGIVVPDKNVTLPEGYELRTIEGGRKVLRAEVNASYMVAPGKLYGALFEYAEQHKIELEKFYVEWFPEENKGVVEVPVKQ</sequence>
<keyword evidence="2" id="KW-1185">Reference proteome</keyword>
<comment type="caution">
    <text evidence="1">The sequence shown here is derived from an EMBL/GenBank/DDBJ whole genome shotgun (WGS) entry which is preliminary data.</text>
</comment>
<accession>A0ABW4WVM1</accession>
<organism evidence="1 2">
    <name type="scientific">Pontibacter silvestris</name>
    <dbReference type="NCBI Taxonomy" id="2305183"/>
    <lineage>
        <taxon>Bacteria</taxon>
        <taxon>Pseudomonadati</taxon>
        <taxon>Bacteroidota</taxon>
        <taxon>Cytophagia</taxon>
        <taxon>Cytophagales</taxon>
        <taxon>Hymenobacteraceae</taxon>
        <taxon>Pontibacter</taxon>
    </lineage>
</organism>
<dbReference type="RefSeq" id="WP_229960630.1">
    <property type="nucleotide sequence ID" value="NZ_JAJJWI010000008.1"/>
</dbReference>
<dbReference type="Gene3D" id="3.20.80.10">
    <property type="entry name" value="Regulatory factor, effector binding domain"/>
    <property type="match status" value="1"/>
</dbReference>
<protein>
    <submittedName>
        <fullName evidence="1">GyrI-like domain-containing protein</fullName>
    </submittedName>
</protein>
<dbReference type="Proteomes" id="UP001597369">
    <property type="component" value="Unassembled WGS sequence"/>
</dbReference>
<dbReference type="InterPro" id="IPR011256">
    <property type="entry name" value="Reg_factor_effector_dom_sf"/>
</dbReference>
<name>A0ABW4WVM1_9BACT</name>
<evidence type="ECO:0000313" key="1">
    <source>
        <dbReference type="EMBL" id="MFD2066728.1"/>
    </source>
</evidence>
<dbReference type="EMBL" id="JBHUHV010000022">
    <property type="protein sequence ID" value="MFD2066728.1"/>
    <property type="molecule type" value="Genomic_DNA"/>
</dbReference>
<gene>
    <name evidence="1" type="ORF">ACFSKU_07515</name>
</gene>